<dbReference type="AlphaFoldDB" id="A0A0A9BN24"/>
<feature type="chain" id="PRO_5002060539" evidence="1">
    <location>
        <begin position="28"/>
        <end position="57"/>
    </location>
</feature>
<reference evidence="2" key="2">
    <citation type="journal article" date="2015" name="Data Brief">
        <title>Shoot transcriptome of the giant reed, Arundo donax.</title>
        <authorList>
            <person name="Barrero R.A."/>
            <person name="Guerrero F.D."/>
            <person name="Moolhuijzen P."/>
            <person name="Goolsby J.A."/>
            <person name="Tidwell J."/>
            <person name="Bellgard S.E."/>
            <person name="Bellgard M.I."/>
        </authorList>
    </citation>
    <scope>NUCLEOTIDE SEQUENCE</scope>
    <source>
        <tissue evidence="2">Shoot tissue taken approximately 20 cm above the soil surface</tissue>
    </source>
</reference>
<reference evidence="2" key="1">
    <citation type="submission" date="2014-09" db="EMBL/GenBank/DDBJ databases">
        <authorList>
            <person name="Magalhaes I.L.F."/>
            <person name="Oliveira U."/>
            <person name="Santos F.R."/>
            <person name="Vidigal T.H.D.A."/>
            <person name="Brescovit A.D."/>
            <person name="Santos A.J."/>
        </authorList>
    </citation>
    <scope>NUCLEOTIDE SEQUENCE</scope>
    <source>
        <tissue evidence="2">Shoot tissue taken approximately 20 cm above the soil surface</tissue>
    </source>
</reference>
<evidence type="ECO:0000313" key="2">
    <source>
        <dbReference type="EMBL" id="JAD65384.1"/>
    </source>
</evidence>
<proteinExistence type="predicted"/>
<accession>A0A0A9BN24</accession>
<sequence>MADFLERYSRLLHLTLWLAWCATHVCCTSPPIRIPSDLIWLPPSCLVKSLTINGRWW</sequence>
<keyword evidence="1" id="KW-0732">Signal</keyword>
<protein>
    <submittedName>
        <fullName evidence="2">Uncharacterized protein</fullName>
    </submittedName>
</protein>
<organism evidence="2">
    <name type="scientific">Arundo donax</name>
    <name type="common">Giant reed</name>
    <name type="synonym">Donax arundinaceus</name>
    <dbReference type="NCBI Taxonomy" id="35708"/>
    <lineage>
        <taxon>Eukaryota</taxon>
        <taxon>Viridiplantae</taxon>
        <taxon>Streptophyta</taxon>
        <taxon>Embryophyta</taxon>
        <taxon>Tracheophyta</taxon>
        <taxon>Spermatophyta</taxon>
        <taxon>Magnoliopsida</taxon>
        <taxon>Liliopsida</taxon>
        <taxon>Poales</taxon>
        <taxon>Poaceae</taxon>
        <taxon>PACMAD clade</taxon>
        <taxon>Arundinoideae</taxon>
        <taxon>Arundineae</taxon>
        <taxon>Arundo</taxon>
    </lineage>
</organism>
<name>A0A0A9BN24_ARUDO</name>
<dbReference type="EMBL" id="GBRH01232511">
    <property type="protein sequence ID" value="JAD65384.1"/>
    <property type="molecule type" value="Transcribed_RNA"/>
</dbReference>
<feature type="signal peptide" evidence="1">
    <location>
        <begin position="1"/>
        <end position="27"/>
    </location>
</feature>
<evidence type="ECO:0000256" key="1">
    <source>
        <dbReference type="SAM" id="SignalP"/>
    </source>
</evidence>